<dbReference type="SUPFAM" id="SSF103473">
    <property type="entry name" value="MFS general substrate transporter"/>
    <property type="match status" value="1"/>
</dbReference>
<dbReference type="GO" id="GO:0016020">
    <property type="term" value="C:membrane"/>
    <property type="evidence" value="ECO:0007669"/>
    <property type="project" value="UniProtKB-SubCell"/>
</dbReference>
<evidence type="ECO:0000256" key="5">
    <source>
        <dbReference type="SAM" id="Phobius"/>
    </source>
</evidence>
<sequence>MSRAASVITKHPEIQDVRESSVQKHSVRWYRSTFYNATILGPCNFSAPGIWGAMNSLGAGGEEKPYLVNAANALTFCLMVISCLLSPVLAKYIGIKGALIFGTLGYAPFAAGLYTNNRFGTEWLVLVGAALCGISAGVFWSAEAAIALAYPEPYNRGRILGYWLTYRLGGQILGGAINLGINVNRHEAGKVSYVVYLVFIALQALGPFIALLLNRPHKVERTDGLKVELEILEHPWRELKATTRTFFTKKYLLLILFIGQTVYAEAVFFTYLSLWFSVRARALGSFLSGIMAVTCGNILGQYLDRTKFSVRFRSRTAFLALVMLQGGWWIWATVLVTKFRHSRPSYDWTSSGFGHAFVPFLFLTTGFQMNYLFCYFLIGQLAISPTEIIRYAALLRGTESAWQAVSYGLNSIKIFAEVGGVYIKLGLWAAALVPTWLVVRHFGNDIIASAAETDNNPAVARFSSSESASADHATETVTGKEHCTRKVVAVDSHRLLNQPSDTVLSVEFEGLARRQLT</sequence>
<dbReference type="VEuPathDB" id="FungiDB:A1O7_09990"/>
<dbReference type="Gene3D" id="1.20.1250.20">
    <property type="entry name" value="MFS general substrate transporter like domains"/>
    <property type="match status" value="1"/>
</dbReference>
<dbReference type="Pfam" id="PF07690">
    <property type="entry name" value="MFS_1"/>
    <property type="match status" value="1"/>
</dbReference>
<dbReference type="InterPro" id="IPR011701">
    <property type="entry name" value="MFS"/>
</dbReference>
<feature type="transmembrane region" description="Helical" evidence="5">
    <location>
        <begin position="356"/>
        <end position="378"/>
    </location>
</feature>
<dbReference type="PANTHER" id="PTHR23294">
    <property type="entry name" value="ET TRANSLATION PRODUCT-RELATED"/>
    <property type="match status" value="1"/>
</dbReference>
<evidence type="ECO:0000256" key="3">
    <source>
        <dbReference type="ARBA" id="ARBA00022989"/>
    </source>
</evidence>
<organism evidence="6 7">
    <name type="scientific">Cladophialophora yegresii CBS 114405</name>
    <dbReference type="NCBI Taxonomy" id="1182544"/>
    <lineage>
        <taxon>Eukaryota</taxon>
        <taxon>Fungi</taxon>
        <taxon>Dikarya</taxon>
        <taxon>Ascomycota</taxon>
        <taxon>Pezizomycotina</taxon>
        <taxon>Eurotiomycetes</taxon>
        <taxon>Chaetothyriomycetidae</taxon>
        <taxon>Chaetothyriales</taxon>
        <taxon>Herpotrichiellaceae</taxon>
        <taxon>Cladophialophora</taxon>
    </lineage>
</organism>
<dbReference type="Proteomes" id="UP000019473">
    <property type="component" value="Unassembled WGS sequence"/>
</dbReference>
<evidence type="ECO:0000313" key="6">
    <source>
        <dbReference type="EMBL" id="EXJ54649.1"/>
    </source>
</evidence>
<protein>
    <recommendedName>
        <fullName evidence="8">Major facilitator superfamily (MFS) profile domain-containing protein</fullName>
    </recommendedName>
</protein>
<dbReference type="eggNOG" id="KOG3098">
    <property type="taxonomic scope" value="Eukaryota"/>
</dbReference>
<proteinExistence type="predicted"/>
<dbReference type="RefSeq" id="XP_007762164.1">
    <property type="nucleotide sequence ID" value="XM_007763974.1"/>
</dbReference>
<evidence type="ECO:0000256" key="1">
    <source>
        <dbReference type="ARBA" id="ARBA00004141"/>
    </source>
</evidence>
<comment type="subcellular location">
    <subcellularLocation>
        <location evidence="1">Membrane</location>
        <topology evidence="1">Multi-pass membrane protein</topology>
    </subcellularLocation>
</comment>
<reference evidence="6 7" key="1">
    <citation type="submission" date="2013-03" db="EMBL/GenBank/DDBJ databases">
        <title>The Genome Sequence of Cladophialophora yegresii CBS 114405.</title>
        <authorList>
            <consortium name="The Broad Institute Genomics Platform"/>
            <person name="Cuomo C."/>
            <person name="de Hoog S."/>
            <person name="Gorbushina A."/>
            <person name="Walker B."/>
            <person name="Young S.K."/>
            <person name="Zeng Q."/>
            <person name="Gargeya S."/>
            <person name="Fitzgerald M."/>
            <person name="Haas B."/>
            <person name="Abouelleil A."/>
            <person name="Allen A.W."/>
            <person name="Alvarado L."/>
            <person name="Arachchi H.M."/>
            <person name="Berlin A.M."/>
            <person name="Chapman S.B."/>
            <person name="Gainer-Dewar J."/>
            <person name="Goldberg J."/>
            <person name="Griggs A."/>
            <person name="Gujja S."/>
            <person name="Hansen M."/>
            <person name="Howarth C."/>
            <person name="Imamovic A."/>
            <person name="Ireland A."/>
            <person name="Larimer J."/>
            <person name="McCowan C."/>
            <person name="Murphy C."/>
            <person name="Pearson M."/>
            <person name="Poon T.W."/>
            <person name="Priest M."/>
            <person name="Roberts A."/>
            <person name="Saif S."/>
            <person name="Shea T."/>
            <person name="Sisk P."/>
            <person name="Sykes S."/>
            <person name="Wortman J."/>
            <person name="Nusbaum C."/>
            <person name="Birren B."/>
        </authorList>
    </citation>
    <scope>NUCLEOTIDE SEQUENCE [LARGE SCALE GENOMIC DNA]</scope>
    <source>
        <strain evidence="6 7">CBS 114405</strain>
    </source>
</reference>
<evidence type="ECO:0008006" key="8">
    <source>
        <dbReference type="Google" id="ProtNLM"/>
    </source>
</evidence>
<dbReference type="InterPro" id="IPR036259">
    <property type="entry name" value="MFS_trans_sf"/>
</dbReference>
<dbReference type="HOGENOM" id="CLU_030884_2_0_1"/>
<keyword evidence="2 5" id="KW-0812">Transmembrane</keyword>
<gene>
    <name evidence="6" type="ORF">A1O7_09990</name>
</gene>
<dbReference type="PANTHER" id="PTHR23294:SF19">
    <property type="entry name" value="DUF895 DOMAIN MEMBRANE PROTEIN-RELATED"/>
    <property type="match status" value="1"/>
</dbReference>
<feature type="transmembrane region" description="Helical" evidence="5">
    <location>
        <begin position="193"/>
        <end position="213"/>
    </location>
</feature>
<dbReference type="OrthoDB" id="196103at2759"/>
<keyword evidence="3 5" id="KW-1133">Transmembrane helix</keyword>
<feature type="transmembrane region" description="Helical" evidence="5">
    <location>
        <begin position="316"/>
        <end position="336"/>
    </location>
</feature>
<dbReference type="GO" id="GO:0022857">
    <property type="term" value="F:transmembrane transporter activity"/>
    <property type="evidence" value="ECO:0007669"/>
    <property type="project" value="InterPro"/>
</dbReference>
<dbReference type="AlphaFoldDB" id="W9W7X3"/>
<keyword evidence="7" id="KW-1185">Reference proteome</keyword>
<feature type="transmembrane region" description="Helical" evidence="5">
    <location>
        <begin position="66"/>
        <end position="85"/>
    </location>
</feature>
<feature type="transmembrane region" description="Helical" evidence="5">
    <location>
        <begin position="160"/>
        <end position="181"/>
    </location>
</feature>
<name>W9W7X3_9EURO</name>
<dbReference type="InterPro" id="IPR051617">
    <property type="entry name" value="UNC-93-like_regulator"/>
</dbReference>
<evidence type="ECO:0000313" key="7">
    <source>
        <dbReference type="Proteomes" id="UP000019473"/>
    </source>
</evidence>
<evidence type="ECO:0000256" key="2">
    <source>
        <dbReference type="ARBA" id="ARBA00022692"/>
    </source>
</evidence>
<feature type="transmembrane region" description="Helical" evidence="5">
    <location>
        <begin position="92"/>
        <end position="111"/>
    </location>
</feature>
<evidence type="ECO:0000256" key="4">
    <source>
        <dbReference type="ARBA" id="ARBA00023136"/>
    </source>
</evidence>
<feature type="transmembrane region" description="Helical" evidence="5">
    <location>
        <begin position="251"/>
        <end position="276"/>
    </location>
</feature>
<dbReference type="EMBL" id="AMGW01000007">
    <property type="protein sequence ID" value="EXJ54649.1"/>
    <property type="molecule type" value="Genomic_DNA"/>
</dbReference>
<comment type="caution">
    <text evidence="6">The sequence shown here is derived from an EMBL/GenBank/DDBJ whole genome shotgun (WGS) entry which is preliminary data.</text>
</comment>
<accession>W9W7X3</accession>
<feature type="transmembrane region" description="Helical" evidence="5">
    <location>
        <begin position="123"/>
        <end position="148"/>
    </location>
</feature>
<feature type="transmembrane region" description="Helical" evidence="5">
    <location>
        <begin position="34"/>
        <end position="54"/>
    </location>
</feature>
<keyword evidence="4 5" id="KW-0472">Membrane</keyword>
<feature type="transmembrane region" description="Helical" evidence="5">
    <location>
        <begin position="282"/>
        <end position="304"/>
    </location>
</feature>
<dbReference type="GeneID" id="19184549"/>